<sequence>MFWKIIRLALLNVQKAFLVIFFELWGSELLLQGHTLPEADNFAEDIALPTAHIKARAIRTKKLNITCKESSEFKTQQFSIHDYKVQKSIPVNINNLLLRAHVIKNTEWSQQPAAGSTNIMAAEKE</sequence>
<accession>A0A9N9A9A3</accession>
<reference evidence="1" key="1">
    <citation type="submission" date="2021-06" db="EMBL/GenBank/DDBJ databases">
        <authorList>
            <person name="Kallberg Y."/>
            <person name="Tangrot J."/>
            <person name="Rosling A."/>
        </authorList>
    </citation>
    <scope>NUCLEOTIDE SEQUENCE</scope>
    <source>
        <strain evidence="1">BR232B</strain>
    </source>
</reference>
<comment type="caution">
    <text evidence="1">The sequence shown here is derived from an EMBL/GenBank/DDBJ whole genome shotgun (WGS) entry which is preliminary data.</text>
</comment>
<organism evidence="1 2">
    <name type="scientific">Paraglomus brasilianum</name>
    <dbReference type="NCBI Taxonomy" id="144538"/>
    <lineage>
        <taxon>Eukaryota</taxon>
        <taxon>Fungi</taxon>
        <taxon>Fungi incertae sedis</taxon>
        <taxon>Mucoromycota</taxon>
        <taxon>Glomeromycotina</taxon>
        <taxon>Glomeromycetes</taxon>
        <taxon>Paraglomerales</taxon>
        <taxon>Paraglomeraceae</taxon>
        <taxon>Paraglomus</taxon>
    </lineage>
</organism>
<protein>
    <submittedName>
        <fullName evidence="1">7027_t:CDS:1</fullName>
    </submittedName>
</protein>
<evidence type="ECO:0000313" key="2">
    <source>
        <dbReference type="Proteomes" id="UP000789739"/>
    </source>
</evidence>
<evidence type="ECO:0000313" key="1">
    <source>
        <dbReference type="EMBL" id="CAG8523776.1"/>
    </source>
</evidence>
<dbReference type="AlphaFoldDB" id="A0A9N9A9A3"/>
<name>A0A9N9A9A3_9GLOM</name>
<keyword evidence="2" id="KW-1185">Reference proteome</keyword>
<dbReference type="Proteomes" id="UP000789739">
    <property type="component" value="Unassembled WGS sequence"/>
</dbReference>
<proteinExistence type="predicted"/>
<dbReference type="EMBL" id="CAJVPI010000353">
    <property type="protein sequence ID" value="CAG8523776.1"/>
    <property type="molecule type" value="Genomic_DNA"/>
</dbReference>
<gene>
    <name evidence="1" type="ORF">PBRASI_LOCUS3764</name>
</gene>